<dbReference type="SFLD" id="SFLDS00003">
    <property type="entry name" value="Haloacid_Dehalogenase"/>
    <property type="match status" value="1"/>
</dbReference>
<keyword evidence="2" id="KW-0378">Hydrolase</keyword>
<sequence length="237" mass="26959">MHMIKAIFFDFYNTLVRFWPPLPQIQHAACQNLGIRVPAENLARGYAIADLYFNEENHLQPLGERTTEDRAKFFARYEQIILDEAGVSVTLRMAKEIWDMAIAVPKELVEFEDTRPVLAELKGRGYRMAVLTNLRRDMYELTHRLGIQDYLEFTITGGEVAQKPATAIFEAALRRMAIAPEQAMHVGDQPRSDVQGARDAGLYPVLIDRGGYHPNVTGCDHIENLEGLYPLLARLDE</sequence>
<dbReference type="GO" id="GO:0044281">
    <property type="term" value="P:small molecule metabolic process"/>
    <property type="evidence" value="ECO:0007669"/>
    <property type="project" value="UniProtKB-ARBA"/>
</dbReference>
<evidence type="ECO:0000256" key="2">
    <source>
        <dbReference type="ARBA" id="ARBA00022801"/>
    </source>
</evidence>
<dbReference type="SFLD" id="SFLDG01129">
    <property type="entry name" value="C1.5:_HAD__Beta-PGM__Phosphata"/>
    <property type="match status" value="1"/>
</dbReference>
<dbReference type="InterPro" id="IPR051400">
    <property type="entry name" value="HAD-like_hydrolase"/>
</dbReference>
<keyword evidence="5" id="KW-1185">Reference proteome</keyword>
<dbReference type="PANTHER" id="PTHR46470">
    <property type="entry name" value="N-ACYLNEURAMINATE-9-PHOSPHATASE"/>
    <property type="match status" value="1"/>
</dbReference>
<dbReference type="Pfam" id="PF00702">
    <property type="entry name" value="Hydrolase"/>
    <property type="match status" value="1"/>
</dbReference>
<reference evidence="4" key="1">
    <citation type="submission" date="2023-03" db="EMBL/GenBank/DDBJ databases">
        <authorList>
            <person name="Steffen K."/>
            <person name="Cardenas P."/>
        </authorList>
    </citation>
    <scope>NUCLEOTIDE SEQUENCE</scope>
</reference>
<evidence type="ECO:0000313" key="5">
    <source>
        <dbReference type="Proteomes" id="UP001174909"/>
    </source>
</evidence>
<evidence type="ECO:0000313" key="4">
    <source>
        <dbReference type="EMBL" id="CAI8057078.1"/>
    </source>
</evidence>
<dbReference type="InterPro" id="IPR006439">
    <property type="entry name" value="HAD-SF_hydro_IA"/>
</dbReference>
<evidence type="ECO:0000256" key="3">
    <source>
        <dbReference type="ARBA" id="ARBA00022842"/>
    </source>
</evidence>
<gene>
    <name evidence="4" type="ORF">GBAR_LOCUS31089</name>
</gene>
<dbReference type="AlphaFoldDB" id="A0AA35TZX7"/>
<dbReference type="GO" id="GO:0016787">
    <property type="term" value="F:hydrolase activity"/>
    <property type="evidence" value="ECO:0007669"/>
    <property type="project" value="UniProtKB-KW"/>
</dbReference>
<dbReference type="InterPro" id="IPR023214">
    <property type="entry name" value="HAD_sf"/>
</dbReference>
<accession>A0AA35TZX7</accession>
<evidence type="ECO:0000256" key="1">
    <source>
        <dbReference type="ARBA" id="ARBA00001946"/>
    </source>
</evidence>
<dbReference type="SUPFAM" id="SSF56784">
    <property type="entry name" value="HAD-like"/>
    <property type="match status" value="1"/>
</dbReference>
<dbReference type="Gene3D" id="3.40.50.1000">
    <property type="entry name" value="HAD superfamily/HAD-like"/>
    <property type="match status" value="1"/>
</dbReference>
<keyword evidence="3" id="KW-0460">Magnesium</keyword>
<protein>
    <submittedName>
        <fullName evidence="4">Glyceraldehyde 3-phosphate phosphatase</fullName>
    </submittedName>
</protein>
<proteinExistence type="predicted"/>
<dbReference type="NCBIfam" id="TIGR01549">
    <property type="entry name" value="HAD-SF-IA-v1"/>
    <property type="match status" value="1"/>
</dbReference>
<organism evidence="4 5">
    <name type="scientific">Geodia barretti</name>
    <name type="common">Barrett's horny sponge</name>
    <dbReference type="NCBI Taxonomy" id="519541"/>
    <lineage>
        <taxon>Eukaryota</taxon>
        <taxon>Metazoa</taxon>
        <taxon>Porifera</taxon>
        <taxon>Demospongiae</taxon>
        <taxon>Heteroscleromorpha</taxon>
        <taxon>Tetractinellida</taxon>
        <taxon>Astrophorina</taxon>
        <taxon>Geodiidae</taxon>
        <taxon>Geodia</taxon>
    </lineage>
</organism>
<name>A0AA35TZX7_GEOBA</name>
<comment type="cofactor">
    <cofactor evidence="1">
        <name>Mg(2+)</name>
        <dbReference type="ChEBI" id="CHEBI:18420"/>
    </cofactor>
</comment>
<dbReference type="Proteomes" id="UP001174909">
    <property type="component" value="Unassembled WGS sequence"/>
</dbReference>
<dbReference type="EMBL" id="CASHTH010004421">
    <property type="protein sequence ID" value="CAI8057078.1"/>
    <property type="molecule type" value="Genomic_DNA"/>
</dbReference>
<dbReference type="InterPro" id="IPR036412">
    <property type="entry name" value="HAD-like_sf"/>
</dbReference>
<dbReference type="Gene3D" id="1.20.120.1600">
    <property type="match status" value="1"/>
</dbReference>
<comment type="caution">
    <text evidence="4">The sequence shown here is derived from an EMBL/GenBank/DDBJ whole genome shotgun (WGS) entry which is preliminary data.</text>
</comment>
<dbReference type="PRINTS" id="PR00413">
    <property type="entry name" value="HADHALOGNASE"/>
</dbReference>